<gene>
    <name evidence="3" type="ORF">MELLADRAFT_112718</name>
</gene>
<dbReference type="AlphaFoldDB" id="F4S7D2"/>
<dbReference type="HOGENOM" id="CLU_1267157_0_0_1"/>
<keyword evidence="2" id="KW-0472">Membrane</keyword>
<feature type="region of interest" description="Disordered" evidence="1">
    <location>
        <begin position="139"/>
        <end position="172"/>
    </location>
</feature>
<feature type="compositionally biased region" description="Polar residues" evidence="1">
    <location>
        <begin position="33"/>
        <end position="48"/>
    </location>
</feature>
<feature type="transmembrane region" description="Helical" evidence="2">
    <location>
        <begin position="184"/>
        <end position="203"/>
    </location>
</feature>
<dbReference type="VEuPathDB" id="FungiDB:MELLADRAFT_112718"/>
<accession>F4S7D2</accession>
<feature type="region of interest" description="Disordered" evidence="1">
    <location>
        <begin position="1"/>
        <end position="54"/>
    </location>
</feature>
<evidence type="ECO:0000313" key="4">
    <source>
        <dbReference type="Proteomes" id="UP000001072"/>
    </source>
</evidence>
<feature type="transmembrane region" description="Helical" evidence="2">
    <location>
        <begin position="114"/>
        <end position="132"/>
    </location>
</feature>
<feature type="compositionally biased region" description="Low complexity" evidence="1">
    <location>
        <begin position="12"/>
        <end position="32"/>
    </location>
</feature>
<keyword evidence="4" id="KW-1185">Reference proteome</keyword>
<name>F4S7D2_MELLP</name>
<organism evidence="4">
    <name type="scientific">Melampsora larici-populina (strain 98AG31 / pathotype 3-4-7)</name>
    <name type="common">Poplar leaf rust fungus</name>
    <dbReference type="NCBI Taxonomy" id="747676"/>
    <lineage>
        <taxon>Eukaryota</taxon>
        <taxon>Fungi</taxon>
        <taxon>Dikarya</taxon>
        <taxon>Basidiomycota</taxon>
        <taxon>Pucciniomycotina</taxon>
        <taxon>Pucciniomycetes</taxon>
        <taxon>Pucciniales</taxon>
        <taxon>Melampsoraceae</taxon>
        <taxon>Melampsora</taxon>
    </lineage>
</organism>
<reference evidence="4" key="1">
    <citation type="journal article" date="2011" name="Proc. Natl. Acad. Sci. U.S.A.">
        <title>Obligate biotrophy features unraveled by the genomic analysis of rust fungi.</title>
        <authorList>
            <person name="Duplessis S."/>
            <person name="Cuomo C.A."/>
            <person name="Lin Y.-C."/>
            <person name="Aerts A."/>
            <person name="Tisserant E."/>
            <person name="Veneault-Fourrey C."/>
            <person name="Joly D.L."/>
            <person name="Hacquard S."/>
            <person name="Amselem J."/>
            <person name="Cantarel B.L."/>
            <person name="Chiu R."/>
            <person name="Coutinho P.M."/>
            <person name="Feau N."/>
            <person name="Field M."/>
            <person name="Frey P."/>
            <person name="Gelhaye E."/>
            <person name="Goldberg J."/>
            <person name="Grabherr M.G."/>
            <person name="Kodira C.D."/>
            <person name="Kohler A."/>
            <person name="Kuees U."/>
            <person name="Lindquist E.A."/>
            <person name="Lucas S.M."/>
            <person name="Mago R."/>
            <person name="Mauceli E."/>
            <person name="Morin E."/>
            <person name="Murat C."/>
            <person name="Pangilinan J.L."/>
            <person name="Park R."/>
            <person name="Pearson M."/>
            <person name="Quesneville H."/>
            <person name="Rouhier N."/>
            <person name="Sakthikumar S."/>
            <person name="Salamov A.A."/>
            <person name="Schmutz J."/>
            <person name="Selles B."/>
            <person name="Shapiro H."/>
            <person name="Tanguay P."/>
            <person name="Tuskan G.A."/>
            <person name="Henrissat B."/>
            <person name="Van de Peer Y."/>
            <person name="Rouze P."/>
            <person name="Ellis J.G."/>
            <person name="Dodds P.N."/>
            <person name="Schein J.E."/>
            <person name="Zhong S."/>
            <person name="Hamelin R.C."/>
            <person name="Grigoriev I.V."/>
            <person name="Szabo L.J."/>
            <person name="Martin F."/>
        </authorList>
    </citation>
    <scope>NUCLEOTIDE SEQUENCE [LARGE SCALE GENOMIC DNA]</scope>
    <source>
        <strain evidence="4">98AG31 / pathotype 3-4-7</strain>
    </source>
</reference>
<evidence type="ECO:0000313" key="3">
    <source>
        <dbReference type="EMBL" id="EGF99502.1"/>
    </source>
</evidence>
<evidence type="ECO:0000256" key="1">
    <source>
        <dbReference type="SAM" id="MobiDB-lite"/>
    </source>
</evidence>
<dbReference type="InParanoid" id="F4S7D2"/>
<dbReference type="RefSeq" id="XP_007417276.1">
    <property type="nucleotide sequence ID" value="XM_007417214.1"/>
</dbReference>
<evidence type="ECO:0000256" key="2">
    <source>
        <dbReference type="SAM" id="Phobius"/>
    </source>
</evidence>
<sequence>MSNPSATAGEKTVPSVSTSSSTSRVPGSSSHPRTSVETKPSTNMSFNNEKLDATGCRPLKPPGELLNYHYWQFVMGTVIKGSSFGYVLRDNQPFPLPSSDEQARCKVSALILRYCYKVLLILILFVFNQFFFMSNPSATAGDKTTSTSSKSPGTTQQQTGQQQTGRSELKPPITMTYNNEKLEATGLLEVPLLVTSYAMFNLIHYRRLMNTIDVKFRH</sequence>
<dbReference type="GeneID" id="18924769"/>
<dbReference type="EMBL" id="GL883158">
    <property type="protein sequence ID" value="EGF99502.1"/>
    <property type="molecule type" value="Genomic_DNA"/>
</dbReference>
<proteinExistence type="predicted"/>
<keyword evidence="2" id="KW-1133">Transmembrane helix</keyword>
<feature type="compositionally biased region" description="Low complexity" evidence="1">
    <location>
        <begin position="139"/>
        <end position="166"/>
    </location>
</feature>
<dbReference type="Proteomes" id="UP000001072">
    <property type="component" value="Unassembled WGS sequence"/>
</dbReference>
<keyword evidence="2" id="KW-0812">Transmembrane</keyword>
<protein>
    <submittedName>
        <fullName evidence="3">Uncharacterized protein</fullName>
    </submittedName>
</protein>
<dbReference type="KEGG" id="mlr:MELLADRAFT_112718"/>